<evidence type="ECO:0000256" key="4">
    <source>
        <dbReference type="ARBA" id="ARBA00008714"/>
    </source>
</evidence>
<evidence type="ECO:0000313" key="15">
    <source>
        <dbReference type="Proteomes" id="UP001465755"/>
    </source>
</evidence>
<dbReference type="Pfam" id="PF02777">
    <property type="entry name" value="Sod_Fe_C"/>
    <property type="match status" value="1"/>
</dbReference>
<dbReference type="PANTHER" id="PTHR11404:SF6">
    <property type="entry name" value="SUPEROXIDE DISMUTASE [MN], MITOCHONDRIAL"/>
    <property type="match status" value="1"/>
</dbReference>
<dbReference type="SUPFAM" id="SSF46609">
    <property type="entry name" value="Fe,Mn superoxide dismutase (SOD), N-terminal domain"/>
    <property type="match status" value="1"/>
</dbReference>
<dbReference type="InterPro" id="IPR036324">
    <property type="entry name" value="Mn/Fe_SOD_N_sf"/>
</dbReference>
<comment type="caution">
    <text evidence="14">The sequence shown here is derived from an EMBL/GenBank/DDBJ whole genome shotgun (WGS) entry which is preliminary data.</text>
</comment>
<comment type="catalytic activity">
    <reaction evidence="9 11">
        <text>2 superoxide + 2 H(+) = H2O2 + O2</text>
        <dbReference type="Rhea" id="RHEA:20696"/>
        <dbReference type="ChEBI" id="CHEBI:15378"/>
        <dbReference type="ChEBI" id="CHEBI:15379"/>
        <dbReference type="ChEBI" id="CHEBI:16240"/>
        <dbReference type="ChEBI" id="CHEBI:18421"/>
        <dbReference type="EC" id="1.15.1.1"/>
    </reaction>
</comment>
<comment type="similarity">
    <text evidence="4 11">Belongs to the iron/manganese superoxide dismutase family.</text>
</comment>
<dbReference type="InterPro" id="IPR019831">
    <property type="entry name" value="Mn/Fe_SOD_N"/>
</dbReference>
<evidence type="ECO:0000256" key="11">
    <source>
        <dbReference type="RuleBase" id="RU000414"/>
    </source>
</evidence>
<dbReference type="GO" id="GO:0005759">
    <property type="term" value="C:mitochondrial matrix"/>
    <property type="evidence" value="ECO:0007669"/>
    <property type="project" value="UniProtKB-SubCell"/>
</dbReference>
<evidence type="ECO:0000256" key="2">
    <source>
        <dbReference type="ARBA" id="ARBA00002170"/>
    </source>
</evidence>
<evidence type="ECO:0000256" key="9">
    <source>
        <dbReference type="ARBA" id="ARBA00049204"/>
    </source>
</evidence>
<protein>
    <recommendedName>
        <fullName evidence="5 11">Superoxide dismutase</fullName>
        <ecNumber evidence="5 11">1.15.1.1</ecNumber>
    </recommendedName>
</protein>
<comment type="cofactor">
    <cofactor evidence="1">
        <name>Mn(2+)</name>
        <dbReference type="ChEBI" id="CHEBI:29035"/>
    </cofactor>
</comment>
<feature type="domain" description="Manganese/iron superoxide dismutase C-terminal" evidence="13">
    <location>
        <begin position="110"/>
        <end position="210"/>
    </location>
</feature>
<feature type="binding site" evidence="10">
    <location>
        <position position="46"/>
    </location>
    <ligand>
        <name>Mn(2+)</name>
        <dbReference type="ChEBI" id="CHEBI:29035"/>
    </ligand>
</feature>
<organism evidence="14 15">
    <name type="scientific">Symbiochloris irregularis</name>
    <dbReference type="NCBI Taxonomy" id="706552"/>
    <lineage>
        <taxon>Eukaryota</taxon>
        <taxon>Viridiplantae</taxon>
        <taxon>Chlorophyta</taxon>
        <taxon>core chlorophytes</taxon>
        <taxon>Trebouxiophyceae</taxon>
        <taxon>Trebouxiales</taxon>
        <taxon>Trebouxiaceae</taxon>
        <taxon>Symbiochloris</taxon>
    </lineage>
</organism>
<evidence type="ECO:0000256" key="5">
    <source>
        <dbReference type="ARBA" id="ARBA00012682"/>
    </source>
</evidence>
<evidence type="ECO:0000256" key="7">
    <source>
        <dbReference type="ARBA" id="ARBA00023002"/>
    </source>
</evidence>
<keyword evidence="7 11" id="KW-0560">Oxidoreductase</keyword>
<dbReference type="SUPFAM" id="SSF54719">
    <property type="entry name" value="Fe,Mn superoxide dismutase (SOD), C-terminal domain"/>
    <property type="match status" value="1"/>
</dbReference>
<dbReference type="EC" id="1.15.1.1" evidence="5 11"/>
<dbReference type="PROSITE" id="PS00088">
    <property type="entry name" value="SOD_MN"/>
    <property type="match status" value="1"/>
</dbReference>
<dbReference type="GO" id="GO:0030145">
    <property type="term" value="F:manganese ion binding"/>
    <property type="evidence" value="ECO:0007669"/>
    <property type="project" value="TreeGrafter"/>
</dbReference>
<dbReference type="InterPro" id="IPR019833">
    <property type="entry name" value="Mn/Fe_SOD_BS"/>
</dbReference>
<proteinExistence type="inferred from homology"/>
<feature type="binding site" evidence="10">
    <location>
        <position position="179"/>
    </location>
    <ligand>
        <name>Mn(2+)</name>
        <dbReference type="ChEBI" id="CHEBI:29035"/>
    </ligand>
</feature>
<feature type="binding site" evidence="10">
    <location>
        <position position="94"/>
    </location>
    <ligand>
        <name>Mn(2+)</name>
        <dbReference type="ChEBI" id="CHEBI:29035"/>
    </ligand>
</feature>
<dbReference type="PRINTS" id="PR01703">
    <property type="entry name" value="MNSODISMTASE"/>
</dbReference>
<feature type="binding site" evidence="10">
    <location>
        <position position="183"/>
    </location>
    <ligand>
        <name>Mn(2+)</name>
        <dbReference type="ChEBI" id="CHEBI:29035"/>
    </ligand>
</feature>
<dbReference type="Pfam" id="PF00081">
    <property type="entry name" value="Sod_Fe_N"/>
    <property type="match status" value="1"/>
</dbReference>
<evidence type="ECO:0000259" key="12">
    <source>
        <dbReference type="Pfam" id="PF00081"/>
    </source>
</evidence>
<dbReference type="GO" id="GO:0004784">
    <property type="term" value="F:superoxide dismutase activity"/>
    <property type="evidence" value="ECO:0007669"/>
    <property type="project" value="UniProtKB-EC"/>
</dbReference>
<keyword evidence="15" id="KW-1185">Reference proteome</keyword>
<dbReference type="PANTHER" id="PTHR11404">
    <property type="entry name" value="SUPEROXIDE DISMUTASE 2"/>
    <property type="match status" value="1"/>
</dbReference>
<sequence length="217" mass="23670">MALRSLNRLSFALPGCRTFSTVKLPDLPYDYGALEPSISGQIMELHHSKHHQTYVNGLNAAMEKYQEADSKSDLAALIALESAIKFNGGGHVNHSLFWKNLIPAKDFKPPSGEIASLIDKDFGSLDGLIGKFTPAAAGIQGSGWAWLGFNKATGKLSIATTANQDPLSTQGLVPLLGVDMWEHAFYLQYKNVKPDYLKAIWKVINWQNVGDNLAAAK</sequence>
<evidence type="ECO:0000259" key="13">
    <source>
        <dbReference type="Pfam" id="PF02777"/>
    </source>
</evidence>
<accession>A0AAW1NZM3</accession>
<dbReference type="FunFam" id="1.10.287.990:FF:000001">
    <property type="entry name" value="Superoxide dismutase"/>
    <property type="match status" value="1"/>
</dbReference>
<dbReference type="InterPro" id="IPR001189">
    <property type="entry name" value="Mn/Fe_SOD"/>
</dbReference>
<gene>
    <name evidence="14" type="ORF">WJX73_008027</name>
</gene>
<reference evidence="14 15" key="1">
    <citation type="journal article" date="2024" name="Nat. Commun.">
        <title>Phylogenomics reveals the evolutionary origins of lichenization in chlorophyte algae.</title>
        <authorList>
            <person name="Puginier C."/>
            <person name="Libourel C."/>
            <person name="Otte J."/>
            <person name="Skaloud P."/>
            <person name="Haon M."/>
            <person name="Grisel S."/>
            <person name="Petersen M."/>
            <person name="Berrin J.G."/>
            <person name="Delaux P.M."/>
            <person name="Dal Grande F."/>
            <person name="Keller J."/>
        </authorList>
    </citation>
    <scope>NUCLEOTIDE SEQUENCE [LARGE SCALE GENOMIC DNA]</scope>
    <source>
        <strain evidence="14 15">SAG 2036</strain>
    </source>
</reference>
<dbReference type="EMBL" id="JALJOQ010000084">
    <property type="protein sequence ID" value="KAK9800255.1"/>
    <property type="molecule type" value="Genomic_DNA"/>
</dbReference>
<evidence type="ECO:0000256" key="10">
    <source>
        <dbReference type="PIRSR" id="PIRSR000349-1"/>
    </source>
</evidence>
<evidence type="ECO:0000313" key="14">
    <source>
        <dbReference type="EMBL" id="KAK9800255.1"/>
    </source>
</evidence>
<dbReference type="InterPro" id="IPR050265">
    <property type="entry name" value="Fe/Mn_Superoxide_Dismutase"/>
</dbReference>
<evidence type="ECO:0000256" key="3">
    <source>
        <dbReference type="ARBA" id="ARBA00004305"/>
    </source>
</evidence>
<comment type="function">
    <text evidence="11">Destroys radicals which are normally produced within the cells and which are toxic to biological systems.</text>
</comment>
<evidence type="ECO:0000256" key="8">
    <source>
        <dbReference type="ARBA" id="ARBA00023211"/>
    </source>
</evidence>
<keyword evidence="6 10" id="KW-0479">Metal-binding</keyword>
<comment type="function">
    <text evidence="2">Destroys superoxide anion radicals which are normally produced within the cells and which are toxic to biological systems.</text>
</comment>
<dbReference type="PIRSF" id="PIRSF000349">
    <property type="entry name" value="SODismutase"/>
    <property type="match status" value="1"/>
</dbReference>
<dbReference type="Proteomes" id="UP001465755">
    <property type="component" value="Unassembled WGS sequence"/>
</dbReference>
<dbReference type="Gene3D" id="3.55.40.20">
    <property type="entry name" value="Iron/manganese superoxide dismutase, C-terminal domain"/>
    <property type="match status" value="1"/>
</dbReference>
<dbReference type="FunFam" id="3.55.40.20:FF:000002">
    <property type="entry name" value="Superoxide dismutase"/>
    <property type="match status" value="1"/>
</dbReference>
<dbReference type="InterPro" id="IPR019832">
    <property type="entry name" value="Mn/Fe_SOD_C"/>
</dbReference>
<feature type="domain" description="Manganese/iron superoxide dismutase N-terminal" evidence="12">
    <location>
        <begin position="23"/>
        <end position="101"/>
    </location>
</feature>
<comment type="subcellular location">
    <subcellularLocation>
        <location evidence="3">Mitochondrion matrix</location>
    </subcellularLocation>
</comment>
<dbReference type="InterPro" id="IPR036314">
    <property type="entry name" value="SOD_C_sf"/>
</dbReference>
<name>A0AAW1NZM3_9CHLO</name>
<evidence type="ECO:0000256" key="6">
    <source>
        <dbReference type="ARBA" id="ARBA00022723"/>
    </source>
</evidence>
<evidence type="ECO:0000256" key="1">
    <source>
        <dbReference type="ARBA" id="ARBA00001936"/>
    </source>
</evidence>
<dbReference type="AlphaFoldDB" id="A0AAW1NZM3"/>
<dbReference type="Gene3D" id="1.10.287.990">
    <property type="entry name" value="Fe,Mn superoxide dismutase (SOD) domain"/>
    <property type="match status" value="1"/>
</dbReference>
<keyword evidence="8" id="KW-0464">Manganese</keyword>